<accession>A0A1Y2IK79</accession>
<organism evidence="1 2">
    <name type="scientific">Trametes coccinea (strain BRFM310)</name>
    <name type="common">Pycnoporus coccineus</name>
    <dbReference type="NCBI Taxonomy" id="1353009"/>
    <lineage>
        <taxon>Eukaryota</taxon>
        <taxon>Fungi</taxon>
        <taxon>Dikarya</taxon>
        <taxon>Basidiomycota</taxon>
        <taxon>Agaricomycotina</taxon>
        <taxon>Agaricomycetes</taxon>
        <taxon>Polyporales</taxon>
        <taxon>Polyporaceae</taxon>
        <taxon>Trametes</taxon>
    </lineage>
</organism>
<proteinExistence type="predicted"/>
<name>A0A1Y2IK79_TRAC3</name>
<evidence type="ECO:0000313" key="2">
    <source>
        <dbReference type="Proteomes" id="UP000193067"/>
    </source>
</evidence>
<reference evidence="1 2" key="1">
    <citation type="journal article" date="2015" name="Biotechnol. Biofuels">
        <title>Enhanced degradation of softwood versus hardwood by the white-rot fungus Pycnoporus coccineus.</title>
        <authorList>
            <person name="Couturier M."/>
            <person name="Navarro D."/>
            <person name="Chevret D."/>
            <person name="Henrissat B."/>
            <person name="Piumi F."/>
            <person name="Ruiz-Duenas F.J."/>
            <person name="Martinez A.T."/>
            <person name="Grigoriev I.V."/>
            <person name="Riley R."/>
            <person name="Lipzen A."/>
            <person name="Berrin J.G."/>
            <person name="Master E.R."/>
            <person name="Rosso M.N."/>
        </authorList>
    </citation>
    <scope>NUCLEOTIDE SEQUENCE [LARGE SCALE GENOMIC DNA]</scope>
    <source>
        <strain evidence="1 2">BRFM310</strain>
    </source>
</reference>
<evidence type="ECO:0000313" key="1">
    <source>
        <dbReference type="EMBL" id="OSD01003.1"/>
    </source>
</evidence>
<gene>
    <name evidence="1" type="ORF">PYCCODRAFT_567134</name>
</gene>
<sequence>MPHYLVARGLASVISPSKDILSFARAMRRLRDHETFTCTATAEWAPFLIIISPPYHFARAQCHTSYLVDDVLLHSCDLSGFLEWRQRSLRWFRISPMAILGNEDLVRGLRVSSAGSLGTGAARTLILVSQKLVLRHANMTTCASQIATS</sequence>
<dbReference type="EMBL" id="KZ084114">
    <property type="protein sequence ID" value="OSD01003.1"/>
    <property type="molecule type" value="Genomic_DNA"/>
</dbReference>
<dbReference type="AlphaFoldDB" id="A0A1Y2IK79"/>
<dbReference type="Proteomes" id="UP000193067">
    <property type="component" value="Unassembled WGS sequence"/>
</dbReference>
<keyword evidence="2" id="KW-1185">Reference proteome</keyword>
<protein>
    <submittedName>
        <fullName evidence="1">Uncharacterized protein</fullName>
    </submittedName>
</protein>